<evidence type="ECO:0000313" key="2">
    <source>
        <dbReference type="EMBL" id="MBC2594929.1"/>
    </source>
</evidence>
<proteinExistence type="predicted"/>
<reference evidence="2 3" key="1">
    <citation type="submission" date="2020-07" db="EMBL/GenBank/DDBJ databases">
        <authorList>
            <person name="Feng X."/>
        </authorList>
    </citation>
    <scope>NUCLEOTIDE SEQUENCE [LARGE SCALE GENOMIC DNA]</scope>
    <source>
        <strain evidence="2 3">JCM31066</strain>
    </source>
</reference>
<feature type="compositionally biased region" description="Pro residues" evidence="1">
    <location>
        <begin position="218"/>
        <end position="229"/>
    </location>
</feature>
<keyword evidence="3" id="KW-1185">Reference proteome</keyword>
<feature type="region of interest" description="Disordered" evidence="1">
    <location>
        <begin position="310"/>
        <end position="353"/>
    </location>
</feature>
<feature type="compositionally biased region" description="Basic and acidic residues" evidence="1">
    <location>
        <begin position="176"/>
        <end position="185"/>
    </location>
</feature>
<name>A0A842HF87_9BACT</name>
<dbReference type="RefSeq" id="WP_185675895.1">
    <property type="nucleotide sequence ID" value="NZ_JACHVB010000035.1"/>
</dbReference>
<accession>A0A842HF87</accession>
<feature type="compositionally biased region" description="Polar residues" evidence="1">
    <location>
        <begin position="337"/>
        <end position="351"/>
    </location>
</feature>
<feature type="region of interest" description="Disordered" evidence="1">
    <location>
        <begin position="128"/>
        <end position="253"/>
    </location>
</feature>
<comment type="caution">
    <text evidence="2">The sequence shown here is derived from an EMBL/GenBank/DDBJ whole genome shotgun (WGS) entry which is preliminary data.</text>
</comment>
<dbReference type="Proteomes" id="UP000546464">
    <property type="component" value="Unassembled WGS sequence"/>
</dbReference>
<sequence length="364" mass="40616">MAGDWIKMRCDLARDPKAINMARYLSEQADFCGWIAGESRHENKRDASQTQRDARHIASLRAVTLLTIGGLLEVWSVLNKQVKEDGRVPCLKVDDIDEISGVPDFGKAMLHVQWILIGNDETIYLPNFNENNTPTAERRQPMTQAERARAYRERQKQKEGHEETPKKKRVTNVTSRHVDKIRGDKNITLPKDNVIGERDETQAVTAEKKPPQDSPNSPDKPPPGQPPDPADTEPQQTDLLEPPKPKPKANKGRANSLAEVEAYCATLGLPASDAVYLWHNWEGNDWTRGGKKIANWKSVVVAWKAAGHLPSQKNLTNSPPRQNNGQRPQQQGRNAGTLNTGKQYGNSSNSGDLLGRHDLSKICD</sequence>
<organism evidence="2 3">
    <name type="scientific">Ruficoccus amylovorans</name>
    <dbReference type="NCBI Taxonomy" id="1804625"/>
    <lineage>
        <taxon>Bacteria</taxon>
        <taxon>Pseudomonadati</taxon>
        <taxon>Verrucomicrobiota</taxon>
        <taxon>Opitutia</taxon>
        <taxon>Puniceicoccales</taxon>
        <taxon>Cerasicoccaceae</taxon>
        <taxon>Ruficoccus</taxon>
    </lineage>
</organism>
<gene>
    <name evidence="2" type="ORF">H5P28_11740</name>
</gene>
<feature type="compositionally biased region" description="Basic and acidic residues" evidence="1">
    <location>
        <begin position="136"/>
        <end position="165"/>
    </location>
</feature>
<evidence type="ECO:0000313" key="3">
    <source>
        <dbReference type="Proteomes" id="UP000546464"/>
    </source>
</evidence>
<evidence type="ECO:0000256" key="1">
    <source>
        <dbReference type="SAM" id="MobiDB-lite"/>
    </source>
</evidence>
<dbReference type="AlphaFoldDB" id="A0A842HF87"/>
<feature type="compositionally biased region" description="Basic and acidic residues" evidence="1">
    <location>
        <begin position="194"/>
        <end position="211"/>
    </location>
</feature>
<feature type="compositionally biased region" description="Low complexity" evidence="1">
    <location>
        <begin position="319"/>
        <end position="336"/>
    </location>
</feature>
<protein>
    <submittedName>
        <fullName evidence="2">Uncharacterized protein</fullName>
    </submittedName>
</protein>
<dbReference type="EMBL" id="JACHVB010000035">
    <property type="protein sequence ID" value="MBC2594929.1"/>
    <property type="molecule type" value="Genomic_DNA"/>
</dbReference>